<dbReference type="InterPro" id="IPR027417">
    <property type="entry name" value="P-loop_NTPase"/>
</dbReference>
<dbReference type="Pfam" id="PF13191">
    <property type="entry name" value="AAA_16"/>
    <property type="match status" value="1"/>
</dbReference>
<evidence type="ECO:0000313" key="2">
    <source>
        <dbReference type="EMBL" id="CAI2188448.1"/>
    </source>
</evidence>
<dbReference type="InterPro" id="IPR041664">
    <property type="entry name" value="AAA_16"/>
</dbReference>
<comment type="caution">
    <text evidence="2">The sequence shown here is derived from an EMBL/GenBank/DDBJ whole genome shotgun (WGS) entry which is preliminary data.</text>
</comment>
<evidence type="ECO:0000259" key="1">
    <source>
        <dbReference type="Pfam" id="PF13191"/>
    </source>
</evidence>
<gene>
    <name evidence="2" type="ORF">FWILDA_LOCUS13585</name>
</gene>
<dbReference type="PANTHER" id="PTHR36168:SF1">
    <property type="entry name" value="ORC1-LIKE AAA ATPASE DOMAIN-CONTAINING PROTEIN"/>
    <property type="match status" value="1"/>
</dbReference>
<dbReference type="OrthoDB" id="511599at2759"/>
<dbReference type="EMBL" id="CAMKVN010005210">
    <property type="protein sequence ID" value="CAI2188448.1"/>
    <property type="molecule type" value="Genomic_DNA"/>
</dbReference>
<reference evidence="2" key="1">
    <citation type="submission" date="2022-08" db="EMBL/GenBank/DDBJ databases">
        <authorList>
            <person name="Kallberg Y."/>
            <person name="Tangrot J."/>
            <person name="Rosling A."/>
        </authorList>
    </citation>
    <scope>NUCLEOTIDE SEQUENCE</scope>
    <source>
        <strain evidence="2">Wild A</strain>
    </source>
</reference>
<keyword evidence="3" id="KW-1185">Reference proteome</keyword>
<feature type="domain" description="Orc1-like AAA ATPase" evidence="1">
    <location>
        <begin position="110"/>
        <end position="256"/>
    </location>
</feature>
<sequence>MNFRSAVLPHVRSCRLMLIRSYCSAQEKERMARHSEEILKKYWNSFKTVMTDPSKKSARNKILSTAGIGLVTSYWYFTDETPNDQIRKMVDIFEKGKIDLGADMSVIGNLIKREDLEKRLKEMLRISSEMGTYFLIVGEHGTGKTTLVRNTILKLEKPKGVAHFECPSDINHFAKKLAKHLNCELYTYRFRDVIMQWMTNAIRKEPVDNLKYPSWELLSMRLSNVASYYMRKHKRPIILVLDQVDRIAKQDPIFFGILQDFAKDHADRRSIIIVFIATRSAWSRVTIPFEVGDIPDEQAIKFLQDFKIDPKIAEHVVKYLTGGRFSLLKRFLSEHQINQGKNSFEEFKEKLFWETKRDLYMMKLPRNHEFFLKLANVHHIEIEEARSYMPIDMIHKLVDINILKEHQDFTVSFHSRYVDTYFKEVLQATT</sequence>
<dbReference type="Gene3D" id="3.40.50.300">
    <property type="entry name" value="P-loop containing nucleotide triphosphate hydrolases"/>
    <property type="match status" value="1"/>
</dbReference>
<evidence type="ECO:0000313" key="3">
    <source>
        <dbReference type="Proteomes" id="UP001153678"/>
    </source>
</evidence>
<name>A0A9W4SYP8_9GLOM</name>
<dbReference type="AlphaFoldDB" id="A0A9W4SYP8"/>
<protein>
    <submittedName>
        <fullName evidence="2">6352_t:CDS:1</fullName>
    </submittedName>
</protein>
<dbReference type="SUPFAM" id="SSF52540">
    <property type="entry name" value="P-loop containing nucleoside triphosphate hydrolases"/>
    <property type="match status" value="1"/>
</dbReference>
<dbReference type="PANTHER" id="PTHR36168">
    <property type="entry name" value="CHROMOSOME 1, WHOLE GENOME SHOTGUN SEQUENCE"/>
    <property type="match status" value="1"/>
</dbReference>
<proteinExistence type="predicted"/>
<accession>A0A9W4SYP8</accession>
<dbReference type="Proteomes" id="UP001153678">
    <property type="component" value="Unassembled WGS sequence"/>
</dbReference>
<organism evidence="2 3">
    <name type="scientific">Funneliformis geosporum</name>
    <dbReference type="NCBI Taxonomy" id="1117311"/>
    <lineage>
        <taxon>Eukaryota</taxon>
        <taxon>Fungi</taxon>
        <taxon>Fungi incertae sedis</taxon>
        <taxon>Mucoromycota</taxon>
        <taxon>Glomeromycotina</taxon>
        <taxon>Glomeromycetes</taxon>
        <taxon>Glomerales</taxon>
        <taxon>Glomeraceae</taxon>
        <taxon>Funneliformis</taxon>
    </lineage>
</organism>